<dbReference type="EMBL" id="VOIH02000003">
    <property type="protein sequence ID" value="KAF3451860.1"/>
    <property type="molecule type" value="Genomic_DNA"/>
</dbReference>
<proteinExistence type="predicted"/>
<keyword evidence="2" id="KW-1185">Reference proteome</keyword>
<dbReference type="AlphaFoldDB" id="A0A8K0HHJ1"/>
<reference evidence="1" key="1">
    <citation type="submission" date="2020-03" db="EMBL/GenBank/DDBJ databases">
        <title>A high-quality chromosome-level genome assembly of a woody plant with both climbing and erect habits, Rhamnella rubrinervis.</title>
        <authorList>
            <person name="Lu Z."/>
            <person name="Yang Y."/>
            <person name="Zhu X."/>
            <person name="Sun Y."/>
        </authorList>
    </citation>
    <scope>NUCLEOTIDE SEQUENCE</scope>
    <source>
        <strain evidence="1">BYM</strain>
        <tissue evidence="1">Leaf</tissue>
    </source>
</reference>
<organism evidence="1 2">
    <name type="scientific">Rhamnella rubrinervis</name>
    <dbReference type="NCBI Taxonomy" id="2594499"/>
    <lineage>
        <taxon>Eukaryota</taxon>
        <taxon>Viridiplantae</taxon>
        <taxon>Streptophyta</taxon>
        <taxon>Embryophyta</taxon>
        <taxon>Tracheophyta</taxon>
        <taxon>Spermatophyta</taxon>
        <taxon>Magnoliopsida</taxon>
        <taxon>eudicotyledons</taxon>
        <taxon>Gunneridae</taxon>
        <taxon>Pentapetalae</taxon>
        <taxon>rosids</taxon>
        <taxon>fabids</taxon>
        <taxon>Rosales</taxon>
        <taxon>Rhamnaceae</taxon>
        <taxon>rhamnoid group</taxon>
        <taxon>Rhamneae</taxon>
        <taxon>Rhamnella</taxon>
    </lineage>
</organism>
<comment type="caution">
    <text evidence="1">The sequence shown here is derived from an EMBL/GenBank/DDBJ whole genome shotgun (WGS) entry which is preliminary data.</text>
</comment>
<evidence type="ECO:0000313" key="2">
    <source>
        <dbReference type="Proteomes" id="UP000796880"/>
    </source>
</evidence>
<name>A0A8K0HHJ1_9ROSA</name>
<sequence length="101" mass="11212">MSGYDVMYLFALRCSPSAIMSYRNLYRKNSLAVEKVKMENEPSQVVGKKSSDPCLASEVLEPNRRVFGGCEENAGLRGEELSLCGSEKAWLGRRAEAAAFR</sequence>
<protein>
    <submittedName>
        <fullName evidence="1">Uncharacterized protein</fullName>
    </submittedName>
</protein>
<accession>A0A8K0HHJ1</accession>
<dbReference type="Proteomes" id="UP000796880">
    <property type="component" value="Unassembled WGS sequence"/>
</dbReference>
<gene>
    <name evidence="1" type="ORF">FNV43_RR07956</name>
</gene>
<evidence type="ECO:0000313" key="1">
    <source>
        <dbReference type="EMBL" id="KAF3451860.1"/>
    </source>
</evidence>